<organism evidence="2 3">
    <name type="scientific">Coniochaeta hoffmannii</name>
    <dbReference type="NCBI Taxonomy" id="91930"/>
    <lineage>
        <taxon>Eukaryota</taxon>
        <taxon>Fungi</taxon>
        <taxon>Dikarya</taxon>
        <taxon>Ascomycota</taxon>
        <taxon>Pezizomycotina</taxon>
        <taxon>Sordariomycetes</taxon>
        <taxon>Sordariomycetidae</taxon>
        <taxon>Coniochaetales</taxon>
        <taxon>Coniochaetaceae</taxon>
        <taxon>Coniochaeta</taxon>
    </lineage>
</organism>
<keyword evidence="3" id="KW-1185">Reference proteome</keyword>
<feature type="region of interest" description="Disordered" evidence="1">
    <location>
        <begin position="93"/>
        <end position="151"/>
    </location>
</feature>
<name>A0AA38RLS2_9PEZI</name>
<dbReference type="CDD" id="cd00303">
    <property type="entry name" value="retropepsin_like"/>
    <property type="match status" value="1"/>
</dbReference>
<dbReference type="AlphaFoldDB" id="A0AA38RLS2"/>
<comment type="caution">
    <text evidence="2">The sequence shown here is derived from an EMBL/GenBank/DDBJ whole genome shotgun (WGS) entry which is preliminary data.</text>
</comment>
<gene>
    <name evidence="2" type="ORF">NKR19_g9007</name>
</gene>
<evidence type="ECO:0000256" key="1">
    <source>
        <dbReference type="SAM" id="MobiDB-lite"/>
    </source>
</evidence>
<accession>A0AA38RLS2</accession>
<dbReference type="Proteomes" id="UP001174691">
    <property type="component" value="Unassembled WGS sequence"/>
</dbReference>
<dbReference type="EMBL" id="JANBVN010000199">
    <property type="protein sequence ID" value="KAJ9133604.1"/>
    <property type="molecule type" value="Genomic_DNA"/>
</dbReference>
<protein>
    <submittedName>
        <fullName evidence="2">Uncharacterized protein</fullName>
    </submittedName>
</protein>
<proteinExistence type="predicted"/>
<sequence length="246" mass="27366">MSDGSLFFTTNVALEPLRGTSQSLLPEELATSFTGTNAIFPPGISKCVARDDSVQINGHVAGTIQYIINLHLHQHVTQSPDQRVVVLEDGDDAMKTPKIRPPMKDIVTSYSQPSRKHGGDSHTPRPRPSTRISRQNVVLHSNPRPGTNVPQPQTVLATIDPSSEGNWIAARIVTRLELEYEHDKEREKVPPFDGEALDPTRRYVDLACHGSGTTPTRRRCKHRFYVVNHLPPDILFGSELCSSRRP</sequence>
<evidence type="ECO:0000313" key="3">
    <source>
        <dbReference type="Proteomes" id="UP001174691"/>
    </source>
</evidence>
<evidence type="ECO:0000313" key="2">
    <source>
        <dbReference type="EMBL" id="KAJ9133604.1"/>
    </source>
</evidence>
<reference evidence="2" key="1">
    <citation type="submission" date="2022-07" db="EMBL/GenBank/DDBJ databases">
        <title>Fungi with potential for degradation of polypropylene.</title>
        <authorList>
            <person name="Gostincar C."/>
        </authorList>
    </citation>
    <scope>NUCLEOTIDE SEQUENCE</scope>
    <source>
        <strain evidence="2">EXF-13287</strain>
    </source>
</reference>
<feature type="compositionally biased region" description="Polar residues" evidence="1">
    <location>
        <begin position="135"/>
        <end position="151"/>
    </location>
</feature>